<accession>A0A3B0J0X0</accession>
<reference evidence="2" key="1">
    <citation type="submission" date="2018-04" db="EMBL/GenBank/DDBJ databases">
        <authorList>
            <person name="Go L.Y."/>
            <person name="Mitchell J.A."/>
        </authorList>
    </citation>
    <scope>NUCLEOTIDE SEQUENCE</scope>
    <source>
        <strain evidence="2">WBAF</strain>
    </source>
</reference>
<feature type="compositionally biased region" description="Basic and acidic residues" evidence="1">
    <location>
        <begin position="36"/>
        <end position="48"/>
    </location>
</feature>
<dbReference type="EMBL" id="OUNF01000205">
    <property type="protein sequence ID" value="SPP34096.1"/>
    <property type="molecule type" value="Genomic_DNA"/>
</dbReference>
<gene>
    <name evidence="2" type="ORF">WBAF_0807</name>
</gene>
<evidence type="ECO:0000313" key="2">
    <source>
        <dbReference type="EMBL" id="SPP34096.1"/>
    </source>
</evidence>
<name>A0A3B0J0X0_9RICK</name>
<feature type="region of interest" description="Disordered" evidence="1">
    <location>
        <begin position="28"/>
        <end position="48"/>
    </location>
</feature>
<organism evidence="2">
    <name type="scientific">Wolbachia endosymbiont of Aleurodicus floccissimus</name>
    <dbReference type="NCBI Taxonomy" id="2152762"/>
    <lineage>
        <taxon>Bacteria</taxon>
        <taxon>Pseudomonadati</taxon>
        <taxon>Pseudomonadota</taxon>
        <taxon>Alphaproteobacteria</taxon>
        <taxon>Rickettsiales</taxon>
        <taxon>Anaplasmataceae</taxon>
        <taxon>Wolbachieae</taxon>
        <taxon>Wolbachia</taxon>
    </lineage>
</organism>
<dbReference type="AlphaFoldDB" id="A0A3B0J0X0"/>
<sequence>MRNFTQRAIYPTRDVSRARKAMQRIKIQNKGSSRWQFDERVKETRPTE</sequence>
<proteinExistence type="predicted"/>
<evidence type="ECO:0000256" key="1">
    <source>
        <dbReference type="SAM" id="MobiDB-lite"/>
    </source>
</evidence>
<protein>
    <submittedName>
        <fullName evidence="2">Uncharacterized protein</fullName>
    </submittedName>
</protein>